<comment type="caution">
    <text evidence="1">The sequence shown here is derived from an EMBL/GenBank/DDBJ whole genome shotgun (WGS) entry which is preliminary data.</text>
</comment>
<reference evidence="1 2" key="1">
    <citation type="submission" date="2007-08" db="EMBL/GenBank/DDBJ databases">
        <title>Draft genome sequence of Clostridium leptum (DSM 753).</title>
        <authorList>
            <person name="Sudarsanam P."/>
            <person name="Ley R."/>
            <person name="Guruge J."/>
            <person name="Turnbaugh P.J."/>
            <person name="Mahowald M."/>
            <person name="Liep D."/>
            <person name="Gordon J."/>
        </authorList>
    </citation>
    <scope>NUCLEOTIDE SEQUENCE [LARGE SCALE GENOMIC DNA]</scope>
    <source>
        <strain evidence="1 2">DSM 753</strain>
    </source>
</reference>
<evidence type="ECO:0000313" key="2">
    <source>
        <dbReference type="Proteomes" id="UP000003490"/>
    </source>
</evidence>
<name>A7VYV8_9FIRM</name>
<organism evidence="1 2">
    <name type="scientific">[Clostridium] leptum DSM 753</name>
    <dbReference type="NCBI Taxonomy" id="428125"/>
    <lineage>
        <taxon>Bacteria</taxon>
        <taxon>Bacillati</taxon>
        <taxon>Bacillota</taxon>
        <taxon>Clostridia</taxon>
        <taxon>Eubacteriales</taxon>
        <taxon>Oscillospiraceae</taxon>
        <taxon>Oscillospiraceae incertae sedis</taxon>
    </lineage>
</organism>
<evidence type="ECO:0000313" key="1">
    <source>
        <dbReference type="EMBL" id="EDO59737.1"/>
    </source>
</evidence>
<reference evidence="1 2" key="2">
    <citation type="submission" date="2007-08" db="EMBL/GenBank/DDBJ databases">
        <authorList>
            <person name="Fulton L."/>
            <person name="Clifton S."/>
            <person name="Fulton B."/>
            <person name="Xu J."/>
            <person name="Minx P."/>
            <person name="Pepin K.H."/>
            <person name="Johnson M."/>
            <person name="Thiruvilangam P."/>
            <person name="Bhonagiri V."/>
            <person name="Nash W.E."/>
            <person name="Wang C."/>
            <person name="Mardis E.R."/>
            <person name="Wilson R.K."/>
        </authorList>
    </citation>
    <scope>NUCLEOTIDE SEQUENCE [LARGE SCALE GENOMIC DNA]</scope>
    <source>
        <strain evidence="1 2">DSM 753</strain>
    </source>
</reference>
<proteinExistence type="predicted"/>
<dbReference type="AlphaFoldDB" id="A7VYV8"/>
<dbReference type="HOGENOM" id="CLU_2768521_0_0_9"/>
<protein>
    <submittedName>
        <fullName evidence="1">Uncharacterized protein</fullName>
    </submittedName>
</protein>
<dbReference type="EMBL" id="ABCB02000021">
    <property type="protein sequence ID" value="EDO59737.1"/>
    <property type="molecule type" value="Genomic_DNA"/>
</dbReference>
<gene>
    <name evidence="1" type="ORF">CLOLEP_03787</name>
</gene>
<accession>A7VYV8</accession>
<sequence length="69" mass="7848">MSFSNLITPYTFSRPAGKFSETQEYSNTTPGNSQSTSITGFQDFFNSTFLLYFMDHSRFILNSGKRAAR</sequence>
<dbReference type="Proteomes" id="UP000003490">
    <property type="component" value="Unassembled WGS sequence"/>
</dbReference>